<name>A0A7X2S6K8_9BACI</name>
<feature type="transmembrane region" description="Helical" evidence="7">
    <location>
        <begin position="267"/>
        <end position="288"/>
    </location>
</feature>
<keyword evidence="4 7" id="KW-0812">Transmembrane</keyword>
<dbReference type="RefSeq" id="WP_155112952.1">
    <property type="nucleotide sequence ID" value="NZ_WMIB01000014.1"/>
</dbReference>
<dbReference type="InterPro" id="IPR052923">
    <property type="entry name" value="UPF0718"/>
</dbReference>
<sequence>MKIRNQKLLRDSASYLLIALFLYLFLFADLHKDTWDIPASLLNVNTIFLSIILEAIPFIILGVFVSALIQVFVSEETVRKMIPKNPLLALLPASLMGIIFPVCECAIVPVVRRLIKKGMPLHTGIVFLAAGPVLNPVVFASTYYAFQSNPQIAYGRMAMAFVCALLIGLTIYLLFKNTDQLKHSAGDVSGSGHVHEGVSRWKSTFYHAGDEFFDMGKYLIFGAAIASLFQTFLDRSFLQAIGSSDFQSPAIMMAFAYVLSLCSEADAFVAASFGGMFSAGAILSFLVYGPMIDLKNTIMLLAYFRAKFVFVLILVITAVVYGVTLLYQALIL</sequence>
<dbReference type="Pfam" id="PF03773">
    <property type="entry name" value="ArsP_1"/>
    <property type="match status" value="1"/>
</dbReference>
<evidence type="ECO:0000256" key="1">
    <source>
        <dbReference type="ARBA" id="ARBA00004651"/>
    </source>
</evidence>
<feature type="transmembrane region" description="Helical" evidence="7">
    <location>
        <begin position="123"/>
        <end position="146"/>
    </location>
</feature>
<organism evidence="8 9">
    <name type="scientific">Metabacillus mangrovi</name>
    <dbReference type="NCBI Taxonomy" id="1491830"/>
    <lineage>
        <taxon>Bacteria</taxon>
        <taxon>Bacillati</taxon>
        <taxon>Bacillota</taxon>
        <taxon>Bacilli</taxon>
        <taxon>Bacillales</taxon>
        <taxon>Bacillaceae</taxon>
        <taxon>Metabacillus</taxon>
    </lineage>
</organism>
<dbReference type="InterPro" id="IPR005524">
    <property type="entry name" value="DUF318"/>
</dbReference>
<keyword evidence="9" id="KW-1185">Reference proteome</keyword>
<evidence type="ECO:0000256" key="4">
    <source>
        <dbReference type="ARBA" id="ARBA00022692"/>
    </source>
</evidence>
<evidence type="ECO:0000313" key="8">
    <source>
        <dbReference type="EMBL" id="MTH54440.1"/>
    </source>
</evidence>
<evidence type="ECO:0000313" key="9">
    <source>
        <dbReference type="Proteomes" id="UP000434639"/>
    </source>
</evidence>
<feature type="transmembrane region" description="Helical" evidence="7">
    <location>
        <begin position="48"/>
        <end position="73"/>
    </location>
</feature>
<dbReference type="Proteomes" id="UP000434639">
    <property type="component" value="Unassembled WGS sequence"/>
</dbReference>
<dbReference type="AlphaFoldDB" id="A0A7X2S6K8"/>
<evidence type="ECO:0000256" key="6">
    <source>
        <dbReference type="ARBA" id="ARBA00023136"/>
    </source>
</evidence>
<reference evidence="8 9" key="1">
    <citation type="journal article" date="2017" name="Int. J. Syst. Evol. Microbiol.">
        <title>Bacillus mangrovi sp. nov., isolated from a sediment sample from a mangrove forest.</title>
        <authorList>
            <person name="Gupta V."/>
            <person name="Singh P.K."/>
            <person name="Korpole S."/>
            <person name="Tanuku N.R.S."/>
            <person name="Pinnaka A.K."/>
        </authorList>
    </citation>
    <scope>NUCLEOTIDE SEQUENCE [LARGE SCALE GENOMIC DNA]</scope>
    <source>
        <strain evidence="8 9">KCTC 33872</strain>
    </source>
</reference>
<feature type="transmembrane region" description="Helical" evidence="7">
    <location>
        <begin position="85"/>
        <end position="111"/>
    </location>
</feature>
<gene>
    <name evidence="8" type="ORF">GKZ89_13635</name>
</gene>
<keyword evidence="3" id="KW-1003">Cell membrane</keyword>
<evidence type="ECO:0000256" key="3">
    <source>
        <dbReference type="ARBA" id="ARBA00022475"/>
    </source>
</evidence>
<dbReference type="OrthoDB" id="9810876at2"/>
<accession>A0A7X2S6K8</accession>
<keyword evidence="5 7" id="KW-1133">Transmembrane helix</keyword>
<comment type="subcellular location">
    <subcellularLocation>
        <location evidence="1">Cell membrane</location>
        <topology evidence="1">Multi-pass membrane protein</topology>
    </subcellularLocation>
</comment>
<evidence type="ECO:0000256" key="7">
    <source>
        <dbReference type="SAM" id="Phobius"/>
    </source>
</evidence>
<feature type="transmembrane region" description="Helical" evidence="7">
    <location>
        <begin position="308"/>
        <end position="330"/>
    </location>
</feature>
<proteinExistence type="inferred from homology"/>
<feature type="transmembrane region" description="Helical" evidence="7">
    <location>
        <begin position="158"/>
        <end position="175"/>
    </location>
</feature>
<keyword evidence="6 7" id="KW-0472">Membrane</keyword>
<dbReference type="PANTHER" id="PTHR34184">
    <property type="entry name" value="UPF0718 PROTEIN YCGR"/>
    <property type="match status" value="1"/>
</dbReference>
<dbReference type="EMBL" id="WMIB01000014">
    <property type="protein sequence ID" value="MTH54440.1"/>
    <property type="molecule type" value="Genomic_DNA"/>
</dbReference>
<dbReference type="PANTHER" id="PTHR34184:SF4">
    <property type="entry name" value="UPF0718 PROTEIN YCGR"/>
    <property type="match status" value="1"/>
</dbReference>
<protein>
    <submittedName>
        <fullName evidence="8">Permease</fullName>
    </submittedName>
</protein>
<evidence type="ECO:0000256" key="2">
    <source>
        <dbReference type="ARBA" id="ARBA00006386"/>
    </source>
</evidence>
<comment type="similarity">
    <text evidence="2">Belongs to the UPF0718 family.</text>
</comment>
<evidence type="ECO:0000256" key="5">
    <source>
        <dbReference type="ARBA" id="ARBA00022989"/>
    </source>
</evidence>
<feature type="transmembrane region" description="Helical" evidence="7">
    <location>
        <begin position="12"/>
        <end position="28"/>
    </location>
</feature>
<dbReference type="GO" id="GO:0005886">
    <property type="term" value="C:plasma membrane"/>
    <property type="evidence" value="ECO:0007669"/>
    <property type="project" value="UniProtKB-SubCell"/>
</dbReference>
<comment type="caution">
    <text evidence="8">The sequence shown here is derived from an EMBL/GenBank/DDBJ whole genome shotgun (WGS) entry which is preliminary data.</text>
</comment>